<dbReference type="Proteomes" id="UP001497535">
    <property type="component" value="Unassembled WGS sequence"/>
</dbReference>
<accession>A0ACB0YGN8</accession>
<dbReference type="EMBL" id="CAVMJV010000012">
    <property type="protein sequence ID" value="CAK5046270.1"/>
    <property type="molecule type" value="Genomic_DNA"/>
</dbReference>
<comment type="caution">
    <text evidence="1">The sequence shown here is derived from an EMBL/GenBank/DDBJ whole genome shotgun (WGS) entry which is preliminary data.</text>
</comment>
<evidence type="ECO:0000313" key="2">
    <source>
        <dbReference type="Proteomes" id="UP001497535"/>
    </source>
</evidence>
<keyword evidence="2" id="KW-1185">Reference proteome</keyword>
<proteinExistence type="predicted"/>
<gene>
    <name evidence="1" type="ORF">MENTE1834_LOCUS12015</name>
</gene>
<organism evidence="1 2">
    <name type="scientific">Meloidogyne enterolobii</name>
    <name type="common">Root-knot nematode worm</name>
    <name type="synonym">Meloidogyne mayaguensis</name>
    <dbReference type="NCBI Taxonomy" id="390850"/>
    <lineage>
        <taxon>Eukaryota</taxon>
        <taxon>Metazoa</taxon>
        <taxon>Ecdysozoa</taxon>
        <taxon>Nematoda</taxon>
        <taxon>Chromadorea</taxon>
        <taxon>Rhabditida</taxon>
        <taxon>Tylenchina</taxon>
        <taxon>Tylenchomorpha</taxon>
        <taxon>Tylenchoidea</taxon>
        <taxon>Meloidogynidae</taxon>
        <taxon>Meloidogyninae</taxon>
        <taxon>Meloidogyne</taxon>
    </lineage>
</organism>
<name>A0ACB0YGN8_MELEN</name>
<sequence>MVNKGLEIIGIIIEDLIKSKLILERKILIVYLQYNQVMIRPKITRSLRSFAIFVMEIITLKNAK</sequence>
<protein>
    <submittedName>
        <fullName evidence="1">Uncharacterized protein</fullName>
    </submittedName>
</protein>
<evidence type="ECO:0000313" key="1">
    <source>
        <dbReference type="EMBL" id="CAK5046270.1"/>
    </source>
</evidence>
<reference evidence="1" key="1">
    <citation type="submission" date="2023-11" db="EMBL/GenBank/DDBJ databases">
        <authorList>
            <person name="Poullet M."/>
        </authorList>
    </citation>
    <scope>NUCLEOTIDE SEQUENCE</scope>
    <source>
        <strain evidence="1">E1834</strain>
    </source>
</reference>